<feature type="signal peptide" evidence="1">
    <location>
        <begin position="1"/>
        <end position="28"/>
    </location>
</feature>
<gene>
    <name evidence="2" type="ORF">PAC_17862</name>
</gene>
<keyword evidence="3" id="KW-1185">Reference proteome</keyword>
<protein>
    <submittedName>
        <fullName evidence="2">Uncharacterized protein</fullName>
    </submittedName>
</protein>
<evidence type="ECO:0000256" key="1">
    <source>
        <dbReference type="SAM" id="SignalP"/>
    </source>
</evidence>
<reference evidence="2 3" key="1">
    <citation type="submission" date="2016-03" db="EMBL/GenBank/DDBJ databases">
        <authorList>
            <person name="Ploux O."/>
        </authorList>
    </citation>
    <scope>NUCLEOTIDE SEQUENCE [LARGE SCALE GENOMIC DNA]</scope>
    <source>
        <strain evidence="2 3">UAMH 11012</strain>
    </source>
</reference>
<accession>A0A1L7XSE6</accession>
<dbReference type="Proteomes" id="UP000184330">
    <property type="component" value="Unassembled WGS sequence"/>
</dbReference>
<sequence length="257" mass="29125">MGCKDLLARIFFRLYPLVFYCLLVELSSDTRDTLVFEEVELVRNQSIGLFVQRATSSGVVQAETHIEAGVAAGFPVDVSLLWSYHHSSDFGAIQICTDQVINESYRQKVPFSRWANNENTKVLLKDCPDIKAHGFFIITSTWSTTDVLTAAWTNPEHHVEIGVKVEVPGMDKLDRGSSITPQTRQEAGFRLTQRKNVVFFGGIHYKFNRLMRETTEVSQLDWESRASGEEQIILSDPQDEKFVYMVQPVNIGDAEVD</sequence>
<evidence type="ECO:0000313" key="2">
    <source>
        <dbReference type="EMBL" id="CZR67963.1"/>
    </source>
</evidence>
<proteinExistence type="predicted"/>
<feature type="chain" id="PRO_5012769756" evidence="1">
    <location>
        <begin position="29"/>
        <end position="257"/>
    </location>
</feature>
<evidence type="ECO:0000313" key="3">
    <source>
        <dbReference type="Proteomes" id="UP000184330"/>
    </source>
</evidence>
<dbReference type="EMBL" id="FJOG01000049">
    <property type="protein sequence ID" value="CZR67963.1"/>
    <property type="molecule type" value="Genomic_DNA"/>
</dbReference>
<name>A0A1L7XSE6_9HELO</name>
<keyword evidence="1" id="KW-0732">Signal</keyword>
<dbReference type="OrthoDB" id="3600013at2759"/>
<dbReference type="AlphaFoldDB" id="A0A1L7XSE6"/>
<organism evidence="2 3">
    <name type="scientific">Phialocephala subalpina</name>
    <dbReference type="NCBI Taxonomy" id="576137"/>
    <lineage>
        <taxon>Eukaryota</taxon>
        <taxon>Fungi</taxon>
        <taxon>Dikarya</taxon>
        <taxon>Ascomycota</taxon>
        <taxon>Pezizomycotina</taxon>
        <taxon>Leotiomycetes</taxon>
        <taxon>Helotiales</taxon>
        <taxon>Mollisiaceae</taxon>
        <taxon>Phialocephala</taxon>
        <taxon>Phialocephala fortinii species complex</taxon>
    </lineage>
</organism>